<dbReference type="PANTHER" id="PTHR11851:SF224">
    <property type="entry name" value="PROCESSING PROTEASE"/>
    <property type="match status" value="1"/>
</dbReference>
<dbReference type="GO" id="GO:0006508">
    <property type="term" value="P:proteolysis"/>
    <property type="evidence" value="ECO:0007669"/>
    <property type="project" value="UniProtKB-KW"/>
</dbReference>
<dbReference type="AlphaFoldDB" id="A0A1X7AFU6"/>
<name>A0A1X7AFU6_9GAMM</name>
<feature type="chain" id="PRO_5012259456" evidence="1">
    <location>
        <begin position="32"/>
        <end position="937"/>
    </location>
</feature>
<dbReference type="EMBL" id="FWPT01000002">
    <property type="protein sequence ID" value="SMA38571.1"/>
    <property type="molecule type" value="Genomic_DNA"/>
</dbReference>
<evidence type="ECO:0000259" key="3">
    <source>
        <dbReference type="Pfam" id="PF05193"/>
    </source>
</evidence>
<reference evidence="4 5" key="1">
    <citation type="submission" date="2017-03" db="EMBL/GenBank/DDBJ databases">
        <authorList>
            <person name="Afonso C.L."/>
            <person name="Miller P.J."/>
            <person name="Scott M.A."/>
            <person name="Spackman E."/>
            <person name="Goraichik I."/>
            <person name="Dimitrov K.M."/>
            <person name="Suarez D.L."/>
            <person name="Swayne D.E."/>
        </authorList>
    </citation>
    <scope>NUCLEOTIDE SEQUENCE [LARGE SCALE GENOMIC DNA]</scope>
    <source>
        <strain evidence="4">SB41UT1</strain>
    </source>
</reference>
<gene>
    <name evidence="4" type="primary">ptrA_1</name>
    <name evidence="4" type="ORF">EHSB41UT_00894</name>
</gene>
<dbReference type="GO" id="GO:0046872">
    <property type="term" value="F:metal ion binding"/>
    <property type="evidence" value="ECO:0007669"/>
    <property type="project" value="InterPro"/>
</dbReference>
<dbReference type="SUPFAM" id="SSF63411">
    <property type="entry name" value="LuxS/MPP-like metallohydrolase"/>
    <property type="match status" value="4"/>
</dbReference>
<feature type="domain" description="Peptidase M16 C-terminal" evidence="3">
    <location>
        <begin position="662"/>
        <end position="842"/>
    </location>
</feature>
<accession>A0A1X7AFU6</accession>
<evidence type="ECO:0000259" key="2">
    <source>
        <dbReference type="Pfam" id="PF00675"/>
    </source>
</evidence>
<dbReference type="Proteomes" id="UP000196573">
    <property type="component" value="Unassembled WGS sequence"/>
</dbReference>
<proteinExistence type="predicted"/>
<evidence type="ECO:0000313" key="4">
    <source>
        <dbReference type="EMBL" id="SMA38571.1"/>
    </source>
</evidence>
<keyword evidence="1" id="KW-0732">Signal</keyword>
<feature type="signal peptide" evidence="1">
    <location>
        <begin position="1"/>
        <end position="31"/>
    </location>
</feature>
<protein>
    <submittedName>
        <fullName evidence="4">Protease 3</fullName>
        <ecNumber evidence="4">3.4.24.55</ecNumber>
    </submittedName>
</protein>
<keyword evidence="5" id="KW-1185">Reference proteome</keyword>
<keyword evidence="4" id="KW-0378">Hydrolase</keyword>
<feature type="domain" description="Peptidase M16 C-terminal" evidence="3">
    <location>
        <begin position="223"/>
        <end position="396"/>
    </location>
</feature>
<feature type="domain" description="Peptidase M16 N-terminal" evidence="2">
    <location>
        <begin position="507"/>
        <end position="642"/>
    </location>
</feature>
<dbReference type="GO" id="GO:0004222">
    <property type="term" value="F:metalloendopeptidase activity"/>
    <property type="evidence" value="ECO:0007669"/>
    <property type="project" value="UniProtKB-EC"/>
</dbReference>
<evidence type="ECO:0000313" key="5">
    <source>
        <dbReference type="Proteomes" id="UP000196573"/>
    </source>
</evidence>
<evidence type="ECO:0000256" key="1">
    <source>
        <dbReference type="SAM" id="SignalP"/>
    </source>
</evidence>
<dbReference type="Pfam" id="PF05193">
    <property type="entry name" value="Peptidase_M16_C"/>
    <property type="match status" value="2"/>
</dbReference>
<dbReference type="PANTHER" id="PTHR11851">
    <property type="entry name" value="METALLOPROTEASE"/>
    <property type="match status" value="1"/>
</dbReference>
<dbReference type="InterPro" id="IPR007863">
    <property type="entry name" value="Peptidase_M16_C"/>
</dbReference>
<sequence length="937" mass="103068">MTKTTRSPLTVSRPKLLAVALAGILTVGCSALPSATTATNSAVAQQALPEVQIPFEKFTLDNGLTVIVNEDRKAPVVAVNVWYKVGSKDEKLGLRGFAHLFEHLMFQGSENYQGEFFVPFKQAGATDQNGTTSTDRTNYFQTVPKPALDMALWMESDRMGHFKGAISQETLDEQREVVKNEKRQGENRPYGKVWSRVAEQTFPNGHPYSWSTIGYMEDLNAASLDMVKDWFAKYYGPSNAVLVLSGDIDVATAKEKVQKYFGDIPAGEPLSKMGSWIAKRTEDKRDFMQDRVPQSRLMKVWNTPESGTVDASNLSLISDVLGGGRNSRLYKRLVLEDQLATDVSAFFYDRQMAGQLFVSADAKPGVTLEQIEKAMDDEMAIFLAEGPTQEELDRIRFSQAASFVRGTERVGGFGGKSDILAWGEVNHDDPAFYQKSGEMVKAATPASIRETADEWLNSGAYILEVTPFPQYSNAKEGADRSKVPTAGDTVKVALPELERAQLDNGLKVVLANRPQTPIVGMEFLFDAGLSARGNQPALPGLTMAMLDEGTTNRDNLQIAAELETIGSSISTGNGLDSSSITLDSLTVSLDQSLDIVSDLIMNPTFEQDDLERVRTNLVEGIRQEKSSPNKIIARVLPELVYGKGHAYATPWSGSGTVDSLEKLNQDDLRSFWKTWLRPDNATLVVTGDITMDELLPKLNKALANWQAPAEALPKKEITEGKAAEKSKVYLVDYPASGQSMIIASQLVTPSNDKDTLAFNAMNDIIGGQFTARVNMNLREDKGWTYGAWSYAKSAKGQRPFLVNTSVQADKTGASMAEIAKEFDQFLAKKPATADELDLVKQNRIRKLPGSYETNSALLGSISNLVEYNLPEEDLYKYGEKVEALNLKEIRSIANKYLTPDNFVWLVAGDINVIRPQIEKLGLGEIVVLDKEGNPVAK</sequence>
<dbReference type="PROSITE" id="PS51257">
    <property type="entry name" value="PROKAR_LIPOPROTEIN"/>
    <property type="match status" value="1"/>
</dbReference>
<dbReference type="InterPro" id="IPR050361">
    <property type="entry name" value="MPP/UQCRC_Complex"/>
</dbReference>
<dbReference type="OrthoDB" id="9811314at2"/>
<dbReference type="InterPro" id="IPR011249">
    <property type="entry name" value="Metalloenz_LuxS/M16"/>
</dbReference>
<dbReference type="InterPro" id="IPR011765">
    <property type="entry name" value="Pept_M16_N"/>
</dbReference>
<keyword evidence="4" id="KW-0645">Protease</keyword>
<organism evidence="4 5">
    <name type="scientific">Parendozoicomonas haliclonae</name>
    <dbReference type="NCBI Taxonomy" id="1960125"/>
    <lineage>
        <taxon>Bacteria</taxon>
        <taxon>Pseudomonadati</taxon>
        <taxon>Pseudomonadota</taxon>
        <taxon>Gammaproteobacteria</taxon>
        <taxon>Oceanospirillales</taxon>
        <taxon>Endozoicomonadaceae</taxon>
        <taxon>Parendozoicomonas</taxon>
    </lineage>
</organism>
<dbReference type="Pfam" id="PF00675">
    <property type="entry name" value="Peptidase_M16"/>
    <property type="match status" value="2"/>
</dbReference>
<dbReference type="Gene3D" id="3.30.830.10">
    <property type="entry name" value="Metalloenzyme, LuxS/M16 peptidase-like"/>
    <property type="match status" value="4"/>
</dbReference>
<dbReference type="EC" id="3.4.24.55" evidence="4"/>
<dbReference type="RefSeq" id="WP_087107319.1">
    <property type="nucleotide sequence ID" value="NZ_CBCSCN010000001.1"/>
</dbReference>
<feature type="domain" description="Peptidase M16 N-terminal" evidence="2">
    <location>
        <begin position="66"/>
        <end position="201"/>
    </location>
</feature>